<evidence type="ECO:0000313" key="3">
    <source>
        <dbReference type="Proteomes" id="UP000215506"/>
    </source>
</evidence>
<reference evidence="2 3" key="1">
    <citation type="submission" date="2017-07" db="EMBL/GenBank/DDBJ databases">
        <title>First draft Genome Sequence of Nocardia cerradoensis isolated from human infection.</title>
        <authorList>
            <person name="Carrasco G."/>
        </authorList>
    </citation>
    <scope>NUCLEOTIDE SEQUENCE [LARGE SCALE GENOMIC DNA]</scope>
    <source>
        <strain evidence="2 3">CNM20130759</strain>
    </source>
</reference>
<feature type="domain" description="Dienelactone hydrolase" evidence="1">
    <location>
        <begin position="19"/>
        <end position="249"/>
    </location>
</feature>
<proteinExistence type="predicted"/>
<dbReference type="Proteomes" id="UP000215506">
    <property type="component" value="Unassembled WGS sequence"/>
</dbReference>
<dbReference type="Pfam" id="PF01738">
    <property type="entry name" value="DLH"/>
    <property type="match status" value="1"/>
</dbReference>
<gene>
    <name evidence="2" type="ORF">B7C42_05024</name>
</gene>
<keyword evidence="3" id="KW-1185">Reference proteome</keyword>
<dbReference type="EMBL" id="NGAF01000012">
    <property type="protein sequence ID" value="OXR42688.1"/>
    <property type="molecule type" value="Genomic_DNA"/>
</dbReference>
<name>A0A231H1G8_9NOCA</name>
<dbReference type="SUPFAM" id="SSF53474">
    <property type="entry name" value="alpha/beta-Hydrolases"/>
    <property type="match status" value="1"/>
</dbReference>
<evidence type="ECO:0000313" key="2">
    <source>
        <dbReference type="EMBL" id="OXR42688.1"/>
    </source>
</evidence>
<sequence>MTAVQGQTVEITTPDGVADAYVTYPAGGGRYPGVLLYMDAFGLRPSLRALADDVAAAGYTVLVPNVFYRHGRAPLLELPDFIDTQERPDLFATIVPMLRELTPDLVVRDAGAYLDWLTAFEHTADGPIATAGYCMGGRLAVYTAGAFGDRIAAAAGFHTGGLVVDGPDSPHLAVEKATAEMYFGHADQDRSLTPEQIETFDKALAAAGVRYRTEVYPGAHHGYTQADTAHYDREADERHRRELLALLDRTLRG</sequence>
<dbReference type="AlphaFoldDB" id="A0A231H1G8"/>
<dbReference type="PANTHER" id="PTHR46623:SF10">
    <property type="entry name" value="CARBOXYMETHYLENEBUTENOLIDASE HOMOLOG"/>
    <property type="match status" value="1"/>
</dbReference>
<dbReference type="GO" id="GO:0016787">
    <property type="term" value="F:hydrolase activity"/>
    <property type="evidence" value="ECO:0007669"/>
    <property type="project" value="InterPro"/>
</dbReference>
<dbReference type="PANTHER" id="PTHR46623">
    <property type="entry name" value="CARBOXYMETHYLENEBUTENOLIDASE-RELATED"/>
    <property type="match status" value="1"/>
</dbReference>
<accession>A0A231H1G8</accession>
<dbReference type="RefSeq" id="WP_039776831.1">
    <property type="nucleotide sequence ID" value="NZ_JAAXOR010000002.1"/>
</dbReference>
<dbReference type="InterPro" id="IPR029058">
    <property type="entry name" value="AB_hydrolase_fold"/>
</dbReference>
<organism evidence="2 3">
    <name type="scientific">Nocardia cerradoensis</name>
    <dbReference type="NCBI Taxonomy" id="85688"/>
    <lineage>
        <taxon>Bacteria</taxon>
        <taxon>Bacillati</taxon>
        <taxon>Actinomycetota</taxon>
        <taxon>Actinomycetes</taxon>
        <taxon>Mycobacteriales</taxon>
        <taxon>Nocardiaceae</taxon>
        <taxon>Nocardia</taxon>
    </lineage>
</organism>
<comment type="caution">
    <text evidence="2">The sequence shown here is derived from an EMBL/GenBank/DDBJ whole genome shotgun (WGS) entry which is preliminary data.</text>
</comment>
<dbReference type="Gene3D" id="3.40.50.1820">
    <property type="entry name" value="alpha/beta hydrolase"/>
    <property type="match status" value="1"/>
</dbReference>
<evidence type="ECO:0000259" key="1">
    <source>
        <dbReference type="Pfam" id="PF01738"/>
    </source>
</evidence>
<protein>
    <recommendedName>
        <fullName evidence="1">Dienelactone hydrolase domain-containing protein</fullName>
    </recommendedName>
</protein>
<dbReference type="InterPro" id="IPR051049">
    <property type="entry name" value="Dienelactone_hydrolase-like"/>
</dbReference>
<dbReference type="InterPro" id="IPR002925">
    <property type="entry name" value="Dienelactn_hydro"/>
</dbReference>